<gene>
    <name evidence="2" type="ORF">Aph01nite_61420</name>
</gene>
<dbReference type="EMBL" id="BOOA01000064">
    <property type="protein sequence ID" value="GIH27832.1"/>
    <property type="molecule type" value="Genomic_DNA"/>
</dbReference>
<dbReference type="AlphaFoldDB" id="A0A919QF72"/>
<evidence type="ECO:0000313" key="3">
    <source>
        <dbReference type="Proteomes" id="UP000640052"/>
    </source>
</evidence>
<reference evidence="2" key="1">
    <citation type="submission" date="2021-01" db="EMBL/GenBank/DDBJ databases">
        <title>Whole genome shotgun sequence of Acrocarpospora phusangensis NBRC 108782.</title>
        <authorList>
            <person name="Komaki H."/>
            <person name="Tamura T."/>
        </authorList>
    </citation>
    <scope>NUCLEOTIDE SEQUENCE</scope>
    <source>
        <strain evidence="2">NBRC 108782</strain>
    </source>
</reference>
<comment type="caution">
    <text evidence="2">The sequence shown here is derived from an EMBL/GenBank/DDBJ whole genome shotgun (WGS) entry which is preliminary data.</text>
</comment>
<protein>
    <submittedName>
        <fullName evidence="2">Uncharacterized protein</fullName>
    </submittedName>
</protein>
<keyword evidence="3" id="KW-1185">Reference proteome</keyword>
<organism evidence="2 3">
    <name type="scientific">Acrocarpospora phusangensis</name>
    <dbReference type="NCBI Taxonomy" id="1070424"/>
    <lineage>
        <taxon>Bacteria</taxon>
        <taxon>Bacillati</taxon>
        <taxon>Actinomycetota</taxon>
        <taxon>Actinomycetes</taxon>
        <taxon>Streptosporangiales</taxon>
        <taxon>Streptosporangiaceae</taxon>
        <taxon>Acrocarpospora</taxon>
    </lineage>
</organism>
<evidence type="ECO:0000256" key="1">
    <source>
        <dbReference type="SAM" id="MobiDB-lite"/>
    </source>
</evidence>
<evidence type="ECO:0000313" key="2">
    <source>
        <dbReference type="EMBL" id="GIH27832.1"/>
    </source>
</evidence>
<name>A0A919QF72_9ACTN</name>
<feature type="region of interest" description="Disordered" evidence="1">
    <location>
        <begin position="34"/>
        <end position="76"/>
    </location>
</feature>
<feature type="compositionally biased region" description="Basic and acidic residues" evidence="1">
    <location>
        <begin position="59"/>
        <end position="76"/>
    </location>
</feature>
<accession>A0A919QF72</accession>
<sequence length="76" mass="8046">MSDSWGPLEGTVQVLGLSDGEFWERLESMVRAAGLRAPNRMTRGASASPLSGAVNAGDASRRTGAKSDRLHSVRGF</sequence>
<proteinExistence type="predicted"/>
<dbReference type="Proteomes" id="UP000640052">
    <property type="component" value="Unassembled WGS sequence"/>
</dbReference>